<feature type="domain" description="ABC transmembrane type-1" evidence="10">
    <location>
        <begin position="61"/>
        <end position="253"/>
    </location>
</feature>
<keyword evidence="3 9" id="KW-0813">Transport</keyword>
<gene>
    <name evidence="11" type="ORF">GCM10011354_09000</name>
</gene>
<evidence type="ECO:0000256" key="9">
    <source>
        <dbReference type="RuleBase" id="RU363032"/>
    </source>
</evidence>
<dbReference type="RefSeq" id="WP_130649627.1">
    <property type="nucleotide sequence ID" value="NZ_BMHA01000003.1"/>
</dbReference>
<accession>A0A8J3ET42</accession>
<dbReference type="PANTHER" id="PTHR30614:SF20">
    <property type="entry name" value="GLUTAMINE TRANSPORT SYSTEM PERMEASE PROTEIN GLNP"/>
    <property type="match status" value="1"/>
</dbReference>
<dbReference type="CDD" id="cd06261">
    <property type="entry name" value="TM_PBP2"/>
    <property type="match status" value="1"/>
</dbReference>
<reference evidence="11" key="1">
    <citation type="journal article" date="2014" name="Int. J. Syst. Evol. Microbiol.">
        <title>Complete genome sequence of Corynebacterium casei LMG S-19264T (=DSM 44701T), isolated from a smear-ripened cheese.</title>
        <authorList>
            <consortium name="US DOE Joint Genome Institute (JGI-PGF)"/>
            <person name="Walter F."/>
            <person name="Albersmeier A."/>
            <person name="Kalinowski J."/>
            <person name="Ruckert C."/>
        </authorList>
    </citation>
    <scope>NUCLEOTIDE SEQUENCE</scope>
    <source>
        <strain evidence="11">CGMCC 1.14988</strain>
    </source>
</reference>
<feature type="transmembrane region" description="Helical" evidence="9">
    <location>
        <begin position="65"/>
        <end position="85"/>
    </location>
</feature>
<dbReference type="Proteomes" id="UP000650511">
    <property type="component" value="Unassembled WGS sequence"/>
</dbReference>
<dbReference type="InterPro" id="IPR035906">
    <property type="entry name" value="MetI-like_sf"/>
</dbReference>
<protein>
    <submittedName>
        <fullName evidence="11">Amino acid ABC transporter permease</fullName>
    </submittedName>
</protein>
<keyword evidence="6" id="KW-0029">Amino-acid transport</keyword>
<dbReference type="Pfam" id="PF00528">
    <property type="entry name" value="BPD_transp_1"/>
    <property type="match status" value="1"/>
</dbReference>
<evidence type="ECO:0000256" key="7">
    <source>
        <dbReference type="ARBA" id="ARBA00022989"/>
    </source>
</evidence>
<comment type="subcellular location">
    <subcellularLocation>
        <location evidence="1 9">Cell membrane</location>
        <topology evidence="1 9">Multi-pass membrane protein</topology>
    </subcellularLocation>
</comment>
<feature type="transmembrane region" description="Helical" evidence="9">
    <location>
        <begin position="17"/>
        <end position="34"/>
    </location>
</feature>
<dbReference type="SUPFAM" id="SSF161098">
    <property type="entry name" value="MetI-like"/>
    <property type="match status" value="1"/>
</dbReference>
<sequence length="264" mass="29419">MDGSAVTKRQRQRVVRLTLYALFFLALAGLVTIADWDVIQRNFFNVDIARDMFPRVLTVAARNTVLYTFLAFVFGLVFGLILALMRLSTIGPYRWFARIYIETFRGLPALVTIFLVGLGIPIAFRVRWNVLIYITLGLGLVAAAYMAETIRAGIEGVPKGQMEAARSLGMSYSRAMMSVIVPQGFRIIIPPLTNELVLLIKDTSLLFVLGTTPATVELLQFGRQVLDSRANATPLIVIALVYLAITVPLTQLVGVLERRNRRAR</sequence>
<proteinExistence type="inferred from homology"/>
<feature type="transmembrane region" description="Helical" evidence="9">
    <location>
        <begin position="106"/>
        <end position="124"/>
    </location>
</feature>
<reference evidence="11" key="2">
    <citation type="submission" date="2020-09" db="EMBL/GenBank/DDBJ databases">
        <authorList>
            <person name="Sun Q."/>
            <person name="Zhou Y."/>
        </authorList>
    </citation>
    <scope>NUCLEOTIDE SEQUENCE</scope>
    <source>
        <strain evidence="11">CGMCC 1.14988</strain>
    </source>
</reference>
<evidence type="ECO:0000256" key="1">
    <source>
        <dbReference type="ARBA" id="ARBA00004651"/>
    </source>
</evidence>
<dbReference type="GO" id="GO:0043190">
    <property type="term" value="C:ATP-binding cassette (ABC) transporter complex"/>
    <property type="evidence" value="ECO:0007669"/>
    <property type="project" value="InterPro"/>
</dbReference>
<evidence type="ECO:0000313" key="11">
    <source>
        <dbReference type="EMBL" id="GGI04419.1"/>
    </source>
</evidence>
<dbReference type="AlphaFoldDB" id="A0A8J3ET42"/>
<feature type="transmembrane region" description="Helical" evidence="9">
    <location>
        <begin position="235"/>
        <end position="256"/>
    </location>
</feature>
<evidence type="ECO:0000256" key="6">
    <source>
        <dbReference type="ARBA" id="ARBA00022970"/>
    </source>
</evidence>
<dbReference type="GO" id="GO:0022857">
    <property type="term" value="F:transmembrane transporter activity"/>
    <property type="evidence" value="ECO:0007669"/>
    <property type="project" value="InterPro"/>
</dbReference>
<evidence type="ECO:0000256" key="4">
    <source>
        <dbReference type="ARBA" id="ARBA00022475"/>
    </source>
</evidence>
<dbReference type="PROSITE" id="PS50928">
    <property type="entry name" value="ABC_TM1"/>
    <property type="match status" value="1"/>
</dbReference>
<dbReference type="InterPro" id="IPR010065">
    <property type="entry name" value="AA_ABC_transptr_permease_3TM"/>
</dbReference>
<dbReference type="OrthoDB" id="92598at2"/>
<name>A0A8J3ET42_9ACTN</name>
<dbReference type="InterPro" id="IPR000515">
    <property type="entry name" value="MetI-like"/>
</dbReference>
<keyword evidence="5 9" id="KW-0812">Transmembrane</keyword>
<dbReference type="InterPro" id="IPR043429">
    <property type="entry name" value="ArtM/GltK/GlnP/TcyL/YhdX-like"/>
</dbReference>
<comment type="caution">
    <text evidence="11">The sequence shown here is derived from an EMBL/GenBank/DDBJ whole genome shotgun (WGS) entry which is preliminary data.</text>
</comment>
<dbReference type="PANTHER" id="PTHR30614">
    <property type="entry name" value="MEMBRANE COMPONENT OF AMINO ACID ABC TRANSPORTER"/>
    <property type="match status" value="1"/>
</dbReference>
<organism evidence="11 12">
    <name type="scientific">Egicoccus halophilus</name>
    <dbReference type="NCBI Taxonomy" id="1670830"/>
    <lineage>
        <taxon>Bacteria</taxon>
        <taxon>Bacillati</taxon>
        <taxon>Actinomycetota</taxon>
        <taxon>Nitriliruptoria</taxon>
        <taxon>Egicoccales</taxon>
        <taxon>Egicoccaceae</taxon>
        <taxon>Egicoccus</taxon>
    </lineage>
</organism>
<feature type="transmembrane region" description="Helical" evidence="9">
    <location>
        <begin position="171"/>
        <end position="189"/>
    </location>
</feature>
<evidence type="ECO:0000259" key="10">
    <source>
        <dbReference type="PROSITE" id="PS50928"/>
    </source>
</evidence>
<comment type="similarity">
    <text evidence="2">Belongs to the binding-protein-dependent transport system permease family. HisMQ subfamily.</text>
</comment>
<evidence type="ECO:0000313" key="12">
    <source>
        <dbReference type="Proteomes" id="UP000650511"/>
    </source>
</evidence>
<keyword evidence="4" id="KW-1003">Cell membrane</keyword>
<dbReference type="GO" id="GO:0006865">
    <property type="term" value="P:amino acid transport"/>
    <property type="evidence" value="ECO:0007669"/>
    <property type="project" value="UniProtKB-KW"/>
</dbReference>
<evidence type="ECO:0000256" key="2">
    <source>
        <dbReference type="ARBA" id="ARBA00010072"/>
    </source>
</evidence>
<keyword evidence="7 9" id="KW-1133">Transmembrane helix</keyword>
<dbReference type="EMBL" id="BMHA01000003">
    <property type="protein sequence ID" value="GGI04419.1"/>
    <property type="molecule type" value="Genomic_DNA"/>
</dbReference>
<evidence type="ECO:0000256" key="5">
    <source>
        <dbReference type="ARBA" id="ARBA00022692"/>
    </source>
</evidence>
<keyword evidence="12" id="KW-1185">Reference proteome</keyword>
<dbReference type="NCBIfam" id="TIGR01726">
    <property type="entry name" value="HEQRo_perm_3TM"/>
    <property type="match status" value="1"/>
</dbReference>
<evidence type="ECO:0000256" key="8">
    <source>
        <dbReference type="ARBA" id="ARBA00023136"/>
    </source>
</evidence>
<feature type="transmembrane region" description="Helical" evidence="9">
    <location>
        <begin position="130"/>
        <end position="150"/>
    </location>
</feature>
<evidence type="ECO:0000256" key="3">
    <source>
        <dbReference type="ARBA" id="ARBA00022448"/>
    </source>
</evidence>
<keyword evidence="8 9" id="KW-0472">Membrane</keyword>
<dbReference type="Gene3D" id="1.10.3720.10">
    <property type="entry name" value="MetI-like"/>
    <property type="match status" value="1"/>
</dbReference>